<dbReference type="AlphaFoldDB" id="A0A1D6HU54"/>
<name>A0A1D6HU54_MAIZE</name>
<keyword evidence="2" id="KW-0808">Transferase</keyword>
<reference evidence="2" key="1">
    <citation type="submission" date="2015-12" db="EMBL/GenBank/DDBJ databases">
        <title>Update maize B73 reference genome by single molecule sequencing technologies.</title>
        <authorList>
            <consortium name="Maize Genome Sequencing Project"/>
            <person name="Ware D."/>
        </authorList>
    </citation>
    <scope>NUCLEOTIDE SEQUENCE [LARGE SCALE GENOMIC DNA]</scope>
    <source>
        <tissue evidence="2">Seedling</tissue>
    </source>
</reference>
<evidence type="ECO:0000256" key="1">
    <source>
        <dbReference type="SAM" id="MobiDB-lite"/>
    </source>
</evidence>
<gene>
    <name evidence="2" type="ORF">ZEAMMB73_Zm00001d018977</name>
</gene>
<feature type="non-terminal residue" evidence="2">
    <location>
        <position position="1"/>
    </location>
</feature>
<proteinExistence type="predicted"/>
<sequence length="116" mass="12898">GAHALAPRPLFAGRSSRQHPDPIPRRHRATGVRRPAPAHRRVPGSLRVRDQRSRQRTSPLRPQPLATSWCRSSLLRRAGAVKPPSRPTDPGVPLFSCWSCVLPVSLQPCWCLVLLP</sequence>
<evidence type="ECO:0000313" key="2">
    <source>
        <dbReference type="EMBL" id="ONM51822.1"/>
    </source>
</evidence>
<feature type="region of interest" description="Disordered" evidence="1">
    <location>
        <begin position="1"/>
        <end position="65"/>
    </location>
</feature>
<dbReference type="EMBL" id="CM007650">
    <property type="protein sequence ID" value="ONM51822.1"/>
    <property type="molecule type" value="Genomic_DNA"/>
</dbReference>
<dbReference type="GO" id="GO:0016740">
    <property type="term" value="F:transferase activity"/>
    <property type="evidence" value="ECO:0007669"/>
    <property type="project" value="UniProtKB-KW"/>
</dbReference>
<accession>A0A1D6HU54</accession>
<organism evidence="2">
    <name type="scientific">Zea mays</name>
    <name type="common">Maize</name>
    <dbReference type="NCBI Taxonomy" id="4577"/>
    <lineage>
        <taxon>Eukaryota</taxon>
        <taxon>Viridiplantae</taxon>
        <taxon>Streptophyta</taxon>
        <taxon>Embryophyta</taxon>
        <taxon>Tracheophyta</taxon>
        <taxon>Spermatophyta</taxon>
        <taxon>Magnoliopsida</taxon>
        <taxon>Liliopsida</taxon>
        <taxon>Poales</taxon>
        <taxon>Poaceae</taxon>
        <taxon>PACMAD clade</taxon>
        <taxon>Panicoideae</taxon>
        <taxon>Andropogonodae</taxon>
        <taxon>Andropogoneae</taxon>
        <taxon>Tripsacinae</taxon>
        <taxon>Zea</taxon>
    </lineage>
</organism>
<feature type="compositionally biased region" description="Polar residues" evidence="1">
    <location>
        <begin position="56"/>
        <end position="65"/>
    </location>
</feature>
<feature type="compositionally biased region" description="Basic residues" evidence="1">
    <location>
        <begin position="25"/>
        <end position="42"/>
    </location>
</feature>
<protein>
    <submittedName>
        <fullName evidence="2">DNA methyl transferase1</fullName>
    </submittedName>
</protein>